<dbReference type="EMBL" id="CP035108">
    <property type="protein sequence ID" value="QAR34137.1"/>
    <property type="molecule type" value="Genomic_DNA"/>
</dbReference>
<dbReference type="RefSeq" id="WP_128467442.1">
    <property type="nucleotide sequence ID" value="NZ_CP035108.1"/>
</dbReference>
<gene>
    <name evidence="2" type="ORF">EP073_12200</name>
</gene>
<evidence type="ECO:0000313" key="2">
    <source>
        <dbReference type="EMBL" id="QAR34137.1"/>
    </source>
</evidence>
<name>A0A3R5XY69_9BACT</name>
<accession>A0A3R5XY69</accession>
<sequence length="109" mass="12094">MKKIITFCAVCVLFFSVGAFADVRFENRTELLLGVRVQSQSNRNENYVLVKPKQSVSMKNTGGGLSISAQLITGSYEINCCEWFTVPDGKSLIVRLADKNSESCFCVSR</sequence>
<dbReference type="OrthoDB" id="9810338at2"/>
<feature type="chain" id="PRO_5018684190" evidence="1">
    <location>
        <begin position="22"/>
        <end position="109"/>
    </location>
</feature>
<dbReference type="KEGG" id="gtl:EP073_12200"/>
<evidence type="ECO:0000256" key="1">
    <source>
        <dbReference type="SAM" id="SignalP"/>
    </source>
</evidence>
<evidence type="ECO:0000313" key="3">
    <source>
        <dbReference type="Proteomes" id="UP000287502"/>
    </source>
</evidence>
<keyword evidence="1" id="KW-0732">Signal</keyword>
<dbReference type="AlphaFoldDB" id="A0A3R5XY69"/>
<feature type="signal peptide" evidence="1">
    <location>
        <begin position="1"/>
        <end position="21"/>
    </location>
</feature>
<keyword evidence="3" id="KW-1185">Reference proteome</keyword>
<proteinExistence type="predicted"/>
<organism evidence="2 3">
    <name type="scientific">Geovibrio thiophilus</name>
    <dbReference type="NCBI Taxonomy" id="139438"/>
    <lineage>
        <taxon>Bacteria</taxon>
        <taxon>Pseudomonadati</taxon>
        <taxon>Deferribacterota</taxon>
        <taxon>Deferribacteres</taxon>
        <taxon>Deferribacterales</taxon>
        <taxon>Geovibrionaceae</taxon>
        <taxon>Geovibrio</taxon>
    </lineage>
</organism>
<protein>
    <submittedName>
        <fullName evidence="2">Uncharacterized protein</fullName>
    </submittedName>
</protein>
<reference evidence="2 3" key="1">
    <citation type="submission" date="2019-01" db="EMBL/GenBank/DDBJ databases">
        <title>Geovibrio thiophilus DSM 11263, complete genome.</title>
        <authorList>
            <person name="Spring S."/>
            <person name="Bunk B."/>
            <person name="Sproer C."/>
        </authorList>
    </citation>
    <scope>NUCLEOTIDE SEQUENCE [LARGE SCALE GENOMIC DNA]</scope>
    <source>
        <strain evidence="2 3">DSM 11263</strain>
    </source>
</reference>
<dbReference type="Proteomes" id="UP000287502">
    <property type="component" value="Chromosome"/>
</dbReference>